<evidence type="ECO:0000313" key="2">
    <source>
        <dbReference type="Proteomes" id="UP000499080"/>
    </source>
</evidence>
<accession>A0A4Y2U3D2</accession>
<proteinExistence type="predicted"/>
<dbReference type="AlphaFoldDB" id="A0A4Y2U3D2"/>
<keyword evidence="2" id="KW-1185">Reference proteome</keyword>
<reference evidence="1 2" key="1">
    <citation type="journal article" date="2019" name="Sci. Rep.">
        <title>Orb-weaving spider Araneus ventricosus genome elucidates the spidroin gene catalogue.</title>
        <authorList>
            <person name="Kono N."/>
            <person name="Nakamura H."/>
            <person name="Ohtoshi R."/>
            <person name="Moran D.A.P."/>
            <person name="Shinohara A."/>
            <person name="Yoshida Y."/>
            <person name="Fujiwara M."/>
            <person name="Mori M."/>
            <person name="Tomita M."/>
            <person name="Arakawa K."/>
        </authorList>
    </citation>
    <scope>NUCLEOTIDE SEQUENCE [LARGE SCALE GENOMIC DNA]</scope>
</reference>
<protein>
    <submittedName>
        <fullName evidence="1">Uncharacterized protein</fullName>
    </submittedName>
</protein>
<comment type="caution">
    <text evidence="1">The sequence shown here is derived from an EMBL/GenBank/DDBJ whole genome shotgun (WGS) entry which is preliminary data.</text>
</comment>
<sequence>MSPRRCAGWQPLPYTPSDNHPNACANLFSPQTSVPSHYTPYPLPTQPHDNLKTTYTTEQRALLQVGLSKHPRWKKIIKRKRKKRALSVVSVQSNLFQLRRSAMLCEGSQLFPFYFLRSTSARSNVVGYEVVCLFRSEHSFRNNSRRSFGDIRQVSGTLLLPGMGIGRSSLHT</sequence>
<name>A0A4Y2U3D2_ARAVE</name>
<organism evidence="1 2">
    <name type="scientific">Araneus ventricosus</name>
    <name type="common">Orbweaver spider</name>
    <name type="synonym">Epeira ventricosa</name>
    <dbReference type="NCBI Taxonomy" id="182803"/>
    <lineage>
        <taxon>Eukaryota</taxon>
        <taxon>Metazoa</taxon>
        <taxon>Ecdysozoa</taxon>
        <taxon>Arthropoda</taxon>
        <taxon>Chelicerata</taxon>
        <taxon>Arachnida</taxon>
        <taxon>Araneae</taxon>
        <taxon>Araneomorphae</taxon>
        <taxon>Entelegynae</taxon>
        <taxon>Araneoidea</taxon>
        <taxon>Araneidae</taxon>
        <taxon>Araneus</taxon>
    </lineage>
</organism>
<evidence type="ECO:0000313" key="1">
    <source>
        <dbReference type="EMBL" id="GBO06571.1"/>
    </source>
</evidence>
<dbReference type="Proteomes" id="UP000499080">
    <property type="component" value="Unassembled WGS sequence"/>
</dbReference>
<dbReference type="EMBL" id="BGPR01032866">
    <property type="protein sequence ID" value="GBO06571.1"/>
    <property type="molecule type" value="Genomic_DNA"/>
</dbReference>
<gene>
    <name evidence="1" type="ORF">AVEN_45610_1</name>
</gene>